<keyword evidence="2" id="KW-1185">Reference proteome</keyword>
<dbReference type="EMBL" id="MU863673">
    <property type="protein sequence ID" value="KAK4097512.1"/>
    <property type="molecule type" value="Genomic_DNA"/>
</dbReference>
<comment type="caution">
    <text evidence="1">The sequence shown here is derived from an EMBL/GenBank/DDBJ whole genome shotgun (WGS) entry which is preliminary data.</text>
</comment>
<evidence type="ECO:0000313" key="2">
    <source>
        <dbReference type="Proteomes" id="UP001305647"/>
    </source>
</evidence>
<dbReference type="AlphaFoldDB" id="A0AAN6SYH4"/>
<accession>A0AAN6SYH4</accession>
<evidence type="ECO:0000313" key="1">
    <source>
        <dbReference type="EMBL" id="KAK4097512.1"/>
    </source>
</evidence>
<proteinExistence type="predicted"/>
<protein>
    <submittedName>
        <fullName evidence="1">Uncharacterized protein</fullName>
    </submittedName>
</protein>
<reference evidence="1" key="2">
    <citation type="submission" date="2023-05" db="EMBL/GenBank/DDBJ databases">
        <authorList>
            <consortium name="Lawrence Berkeley National Laboratory"/>
            <person name="Steindorff A."/>
            <person name="Hensen N."/>
            <person name="Bonometti L."/>
            <person name="Westerberg I."/>
            <person name="Brannstrom I.O."/>
            <person name="Guillou S."/>
            <person name="Cros-Aarteil S."/>
            <person name="Calhoun S."/>
            <person name="Haridas S."/>
            <person name="Kuo A."/>
            <person name="Mondo S."/>
            <person name="Pangilinan J."/>
            <person name="Riley R."/>
            <person name="Labutti K."/>
            <person name="Andreopoulos B."/>
            <person name="Lipzen A."/>
            <person name="Chen C."/>
            <person name="Yanf M."/>
            <person name="Daum C."/>
            <person name="Ng V."/>
            <person name="Clum A."/>
            <person name="Ohm R."/>
            <person name="Martin F."/>
            <person name="Silar P."/>
            <person name="Natvig D."/>
            <person name="Lalanne C."/>
            <person name="Gautier V."/>
            <person name="Ament-Velasquez S.L."/>
            <person name="Kruys A."/>
            <person name="Hutchinson M.I."/>
            <person name="Powell A.J."/>
            <person name="Barry K."/>
            <person name="Miller A.N."/>
            <person name="Grigoriev I.V."/>
            <person name="Debuchy R."/>
            <person name="Gladieux P."/>
            <person name="Thoren M.H."/>
            <person name="Johannesson H."/>
        </authorList>
    </citation>
    <scope>NUCLEOTIDE SEQUENCE</scope>
    <source>
        <strain evidence="1">CBS 757.83</strain>
    </source>
</reference>
<dbReference type="Proteomes" id="UP001305647">
    <property type="component" value="Unassembled WGS sequence"/>
</dbReference>
<reference evidence="1" key="1">
    <citation type="journal article" date="2023" name="Mol. Phylogenet. Evol.">
        <title>Genome-scale phylogeny and comparative genomics of the fungal order Sordariales.</title>
        <authorList>
            <person name="Hensen N."/>
            <person name="Bonometti L."/>
            <person name="Westerberg I."/>
            <person name="Brannstrom I.O."/>
            <person name="Guillou S."/>
            <person name="Cros-Aarteil S."/>
            <person name="Calhoun S."/>
            <person name="Haridas S."/>
            <person name="Kuo A."/>
            <person name="Mondo S."/>
            <person name="Pangilinan J."/>
            <person name="Riley R."/>
            <person name="LaButti K."/>
            <person name="Andreopoulos B."/>
            <person name="Lipzen A."/>
            <person name="Chen C."/>
            <person name="Yan M."/>
            <person name="Daum C."/>
            <person name="Ng V."/>
            <person name="Clum A."/>
            <person name="Steindorff A."/>
            <person name="Ohm R.A."/>
            <person name="Martin F."/>
            <person name="Silar P."/>
            <person name="Natvig D.O."/>
            <person name="Lalanne C."/>
            <person name="Gautier V."/>
            <person name="Ament-Velasquez S.L."/>
            <person name="Kruys A."/>
            <person name="Hutchinson M.I."/>
            <person name="Powell A.J."/>
            <person name="Barry K."/>
            <person name="Miller A.N."/>
            <person name="Grigoriev I.V."/>
            <person name="Debuchy R."/>
            <person name="Gladieux P."/>
            <person name="Hiltunen Thoren M."/>
            <person name="Johannesson H."/>
        </authorList>
    </citation>
    <scope>NUCLEOTIDE SEQUENCE</scope>
    <source>
        <strain evidence="1">CBS 757.83</strain>
    </source>
</reference>
<name>A0AAN6SYH4_9PEZI</name>
<sequence length="202" mass="22748">MTWRHTCKGTERLGVFYLSLASRDLSCVPLTLYTLSYTVPNFTACLSYSIGHRLTDWTGGFRAVVKLDSLHPPREPGRGRDDNLSRKFRKSWKHSVSADTLSFLALHGSSTPAAVQEPRSGSCRSQPLHTLAGHTHTVAVVTPIFRRHTNVFLPEWLALDVSPTNAQPLPSYHCCAVDSGNRPYYRVQAQSRVDWRDWLQTP</sequence>
<gene>
    <name evidence="1" type="ORF">N658DRAFT_287550</name>
</gene>
<organism evidence="1 2">
    <name type="scientific">Parathielavia hyrcaniae</name>
    <dbReference type="NCBI Taxonomy" id="113614"/>
    <lineage>
        <taxon>Eukaryota</taxon>
        <taxon>Fungi</taxon>
        <taxon>Dikarya</taxon>
        <taxon>Ascomycota</taxon>
        <taxon>Pezizomycotina</taxon>
        <taxon>Sordariomycetes</taxon>
        <taxon>Sordariomycetidae</taxon>
        <taxon>Sordariales</taxon>
        <taxon>Chaetomiaceae</taxon>
        <taxon>Parathielavia</taxon>
    </lineage>
</organism>